<dbReference type="AlphaFoldDB" id="A0A0L7LZT2"/>
<reference evidence="3" key="2">
    <citation type="submission" date="2006-09" db="EMBL/GenBank/DDBJ databases">
        <title>The genome sequence of Plasmodium falciparum Dd2.</title>
        <authorList>
            <consortium name="The Broad Institute Genome Sequencing Platform"/>
            <person name="Birren B."/>
            <person name="Lander E."/>
            <person name="Galagan J."/>
            <person name="Nusbaum C."/>
            <person name="Devon K."/>
            <person name="Henn M."/>
            <person name="Jaffe D."/>
            <person name="Butler J."/>
            <person name="Alvarez P."/>
            <person name="Gnerre S."/>
            <person name="Grabherr M."/>
            <person name="Kleber M."/>
            <person name="Mauceli E."/>
            <person name="Brockman W."/>
            <person name="MacCallum I.A."/>
            <person name="Rounsley S."/>
            <person name="Young S."/>
            <person name="LaButti K."/>
            <person name="Pushparaj V."/>
            <person name="DeCaprio D."/>
            <person name="Crawford M."/>
            <person name="Koehrsen M."/>
            <person name="Engels R."/>
            <person name="Montgomery P."/>
            <person name="Pearson M."/>
            <person name="Howarth C."/>
            <person name="Larson L."/>
            <person name="Luoma S."/>
            <person name="White J."/>
            <person name="Kodira C."/>
            <person name="Zeng Q."/>
            <person name="O'Leary S."/>
            <person name="Yandava C."/>
            <person name="Alvarado L."/>
            <person name="Wirth D."/>
            <person name="Volkman S."/>
            <person name="Hartl D."/>
        </authorList>
    </citation>
    <scope>NUCLEOTIDE SEQUENCE [LARGE SCALE GENOMIC DNA]</scope>
</reference>
<accession>A0A0L7LZT2</accession>
<feature type="compositionally biased region" description="Acidic residues" evidence="1">
    <location>
        <begin position="93"/>
        <end position="118"/>
    </location>
</feature>
<gene>
    <name evidence="2" type="ORF">PFDG_05463</name>
</gene>
<sequence length="134" mass="16211">MEYIHILRKLLFSYFSVVLLGIIYEIPVDLSVYDETEQSGVKYLNIRSRNLSETEKDHIASLRCHEFKHNSKDETNEESCINREDFKEFDTHDDNEELTMDEYENDEEETYEEEEEYIDEKNENYENTEDISDR</sequence>
<evidence type="ECO:0000256" key="1">
    <source>
        <dbReference type="SAM" id="MobiDB-lite"/>
    </source>
</evidence>
<organism evidence="2 3">
    <name type="scientific">Plasmodium falciparum (isolate Dd2)</name>
    <dbReference type="NCBI Taxonomy" id="57267"/>
    <lineage>
        <taxon>Eukaryota</taxon>
        <taxon>Sar</taxon>
        <taxon>Alveolata</taxon>
        <taxon>Apicomplexa</taxon>
        <taxon>Aconoidasida</taxon>
        <taxon>Haemosporida</taxon>
        <taxon>Plasmodiidae</taxon>
        <taxon>Plasmodium</taxon>
        <taxon>Plasmodium (Laverania)</taxon>
    </lineage>
</organism>
<dbReference type="OrthoDB" id="7311754at2759"/>
<feature type="region of interest" description="Disordered" evidence="1">
    <location>
        <begin position="73"/>
        <end position="134"/>
    </location>
</feature>
<feature type="compositionally biased region" description="Basic and acidic residues" evidence="1">
    <location>
        <begin position="73"/>
        <end position="92"/>
    </location>
</feature>
<evidence type="ECO:0000313" key="2">
    <source>
        <dbReference type="EMBL" id="KOB86186.1"/>
    </source>
</evidence>
<evidence type="ECO:0000313" key="3">
    <source>
        <dbReference type="Proteomes" id="UP000054282"/>
    </source>
</evidence>
<dbReference type="EMBL" id="DS016251">
    <property type="protein sequence ID" value="KOB86186.1"/>
    <property type="molecule type" value="Genomic_DNA"/>
</dbReference>
<dbReference type="KEGG" id="pfd:PFDG_05463"/>
<name>A0A0L7LZT2_PLAF4</name>
<protein>
    <submittedName>
        <fullName evidence="2">Uncharacterized protein</fullName>
    </submittedName>
</protein>
<reference evidence="3" key="1">
    <citation type="submission" date="2006-09" db="EMBL/GenBank/DDBJ databases">
        <title>Annotation of Plasmodium falciparum Dd2.</title>
        <authorList>
            <consortium name="The Broad Institute Genome Sequencing Platform"/>
            <person name="Volkman S.K."/>
            <person name="Neafsey D.E."/>
            <person name="Dash A.P."/>
            <person name="Chitnis C.E."/>
            <person name="Hartl D.L."/>
            <person name="Young S.K."/>
            <person name="Zeng Q."/>
            <person name="Koehrsen M."/>
            <person name="Alvarado L."/>
            <person name="Berlin A."/>
            <person name="Borenstein D."/>
            <person name="Chapman S.B."/>
            <person name="Chen Z."/>
            <person name="Engels R."/>
            <person name="Freedman E."/>
            <person name="Gellesch M."/>
            <person name="Goldberg J."/>
            <person name="Griggs A."/>
            <person name="Gujja S."/>
            <person name="Heilman E.R."/>
            <person name="Heiman D.I."/>
            <person name="Howarth C."/>
            <person name="Jen D."/>
            <person name="Larson L."/>
            <person name="Mehta T."/>
            <person name="Neiman D."/>
            <person name="Park D."/>
            <person name="Pearson M."/>
            <person name="Roberts A."/>
            <person name="Saif S."/>
            <person name="Shea T."/>
            <person name="Shenoy N."/>
            <person name="Sisk P."/>
            <person name="Stolte C."/>
            <person name="Sykes S."/>
            <person name="Walk T."/>
            <person name="White J."/>
            <person name="Yandava C."/>
            <person name="Haas B."/>
            <person name="Henn M.R."/>
            <person name="Nusbaum C."/>
            <person name="Birren B."/>
        </authorList>
    </citation>
    <scope>NUCLEOTIDE SEQUENCE [LARGE SCALE GENOMIC DNA]</scope>
</reference>
<dbReference type="Proteomes" id="UP000054282">
    <property type="component" value="Unassembled WGS sequence"/>
</dbReference>
<proteinExistence type="predicted"/>
<feature type="non-terminal residue" evidence="2">
    <location>
        <position position="134"/>
    </location>
</feature>